<dbReference type="InterPro" id="IPR027417">
    <property type="entry name" value="P-loop_NTPase"/>
</dbReference>
<evidence type="ECO:0000256" key="1">
    <source>
        <dbReference type="SAM" id="MobiDB-lite"/>
    </source>
</evidence>
<keyword evidence="3" id="KW-0067">ATP-binding</keyword>
<dbReference type="GO" id="GO:0016887">
    <property type="term" value="F:ATP hydrolysis activity"/>
    <property type="evidence" value="ECO:0007669"/>
    <property type="project" value="InterPro"/>
</dbReference>
<accession>A0A6L5Y7W7</accession>
<dbReference type="Pfam" id="PF13401">
    <property type="entry name" value="AAA_22"/>
    <property type="match status" value="1"/>
</dbReference>
<sequence length="1026" mass="116381">MDINIARDRISYVVKPDSITASQGDFLATHVAINRLHLLNKFDILPSGGKNYSEEEVFDQYVFNPNNQHQFIAVYGQSGTGKSHLIRWFEAKFEQVKPDNEVVLFIRRSDNTLKGTIRQLLEKPEVKGIANREIYERLVKASVFVDENKLKDMLYHNFIIELHNDDDSHPIKITNVKRKRLEAFLNNEVVHDHLMSEKGPIERMYSKIAEHTLVDRDTIAQFLPGDFYVSADLFEDIHRAGADPKAEKMAREFMADETGAESASVLASYLNQFVNDVIQRCAGIEPGDFRQIFQDIRKELYRLEKNLTLFIEDVTSFTGVDDALLDALIVEHTGMNATDNLCRISSIVGTTSNYLQNNFRDNHKDRITQYVYIPSDVFDDNELFEFVGRYVNTMSLTEDVVNTWLSNHANPADYPVHEVKQGSGWEFVSIGFGKKLCLYPFTKNSIKYLYNYGLTKGHQTPRYIIRDIIEPVVNDIINNSENFPSVKYNLVNVNTTLSYGIHNQIKDDALADRLLKILCIWGNGQPEQYSKKDITYVSGVPESILTELGLPTLKFSEVKEPDPNQEGNHPGDEQDNPEVTTDVPTVPVAVQERVSKANAILTEWSNGKEIDYSATGGVTGLIRKAVLEDMCSFLFSTINWQVEGISDDNINKVKSSKKLLCLERQTKGSGFYQMPASWESMNVISAFIRWREFGNQSWNYPDSDLDAFLVTSWASKIKDSVVKAVSDRVEESKTPYIEAAIAAEMYRLILCGEFREHSLKNLSTKYLFESTTSTKANNCHSKEWNGLVSLITRNGADTRNKETIRQYFNITQGSGSTVVVLDEPELSRMVRRVKTNRLEIAEETMQLQDPVKLRRDVFNYLKDISDRIKDVSRAEVDKARDVVQIIYDHFDSDEIEEDDIIELVDTAKSFYGEINSTQINIAVASTDAVKKGVKQITKAINDVGLILPEGDVLNILMTFAGDPISTMQPLIDLLKTLDGDVEKLDQRIAVRKNALGVIGENLGTDNQYRSESESIESDLNKVISLR</sequence>
<reference evidence="3 4" key="1">
    <citation type="submission" date="2019-08" db="EMBL/GenBank/DDBJ databases">
        <title>In-depth cultivation of the pig gut microbiome towards novel bacterial diversity and tailored functional studies.</title>
        <authorList>
            <person name="Wylensek D."/>
            <person name="Hitch T.C.A."/>
            <person name="Clavel T."/>
        </authorList>
    </citation>
    <scope>NUCLEOTIDE SEQUENCE [LARGE SCALE GENOMIC DNA]</scope>
    <source>
        <strain evidence="3 4">WCA-MUC-591-APC-3H</strain>
    </source>
</reference>
<feature type="domain" description="ORC1/DEAH AAA+ ATPase" evidence="2">
    <location>
        <begin position="68"/>
        <end position="130"/>
    </location>
</feature>
<evidence type="ECO:0000313" key="4">
    <source>
        <dbReference type="Proteomes" id="UP000474676"/>
    </source>
</evidence>
<dbReference type="RefSeq" id="WP_154575159.1">
    <property type="nucleotide sequence ID" value="NZ_VUMZ01000015.1"/>
</dbReference>
<dbReference type="GO" id="GO:0005524">
    <property type="term" value="F:ATP binding"/>
    <property type="evidence" value="ECO:0007669"/>
    <property type="project" value="UniProtKB-KW"/>
</dbReference>
<keyword evidence="3" id="KW-0547">Nucleotide-binding</keyword>
<dbReference type="GeneID" id="303115810"/>
<dbReference type="EMBL" id="VUMZ01000015">
    <property type="protein sequence ID" value="MST52780.1"/>
    <property type="molecule type" value="Genomic_DNA"/>
</dbReference>
<dbReference type="SUPFAM" id="SSF52540">
    <property type="entry name" value="P-loop containing nucleoside triphosphate hydrolases"/>
    <property type="match status" value="1"/>
</dbReference>
<evidence type="ECO:0000259" key="2">
    <source>
        <dbReference type="Pfam" id="PF13401"/>
    </source>
</evidence>
<comment type="caution">
    <text evidence="3">The sequence shown here is derived from an EMBL/GenBank/DDBJ whole genome shotgun (WGS) entry which is preliminary data.</text>
</comment>
<proteinExistence type="predicted"/>
<dbReference type="InterPro" id="IPR049945">
    <property type="entry name" value="AAA_22"/>
</dbReference>
<evidence type="ECO:0000313" key="3">
    <source>
        <dbReference type="EMBL" id="MST52780.1"/>
    </source>
</evidence>
<keyword evidence="4" id="KW-1185">Reference proteome</keyword>
<name>A0A6L5Y7W7_9FIRM</name>
<feature type="region of interest" description="Disordered" evidence="1">
    <location>
        <begin position="557"/>
        <end position="581"/>
    </location>
</feature>
<protein>
    <submittedName>
        <fullName evidence="3">ATP-binding protein</fullName>
    </submittedName>
</protein>
<dbReference type="Proteomes" id="UP000474676">
    <property type="component" value="Unassembled WGS sequence"/>
</dbReference>
<organism evidence="3 4">
    <name type="scientific">Hornefia butyriciproducens</name>
    <dbReference type="NCBI Taxonomy" id="2652293"/>
    <lineage>
        <taxon>Bacteria</taxon>
        <taxon>Bacillati</taxon>
        <taxon>Bacillota</taxon>
        <taxon>Clostridia</taxon>
        <taxon>Peptostreptococcales</taxon>
        <taxon>Anaerovoracaceae</taxon>
        <taxon>Hornefia</taxon>
    </lineage>
</organism>
<dbReference type="AlphaFoldDB" id="A0A6L5Y7W7"/>
<gene>
    <name evidence="3" type="ORF">FYJ64_10795</name>
</gene>